<feature type="compositionally biased region" description="Low complexity" evidence="1">
    <location>
        <begin position="1"/>
        <end position="17"/>
    </location>
</feature>
<organism evidence="2 3">
    <name type="scientific">Sistotremastrum niveocremeum HHB9708</name>
    <dbReference type="NCBI Taxonomy" id="1314777"/>
    <lineage>
        <taxon>Eukaryota</taxon>
        <taxon>Fungi</taxon>
        <taxon>Dikarya</taxon>
        <taxon>Basidiomycota</taxon>
        <taxon>Agaricomycotina</taxon>
        <taxon>Agaricomycetes</taxon>
        <taxon>Sistotremastrales</taxon>
        <taxon>Sistotremastraceae</taxon>
        <taxon>Sertulicium</taxon>
        <taxon>Sertulicium niveocremeum</taxon>
    </lineage>
</organism>
<feature type="region of interest" description="Disordered" evidence="1">
    <location>
        <begin position="105"/>
        <end position="130"/>
    </location>
</feature>
<evidence type="ECO:0000313" key="2">
    <source>
        <dbReference type="EMBL" id="KZS86721.1"/>
    </source>
</evidence>
<feature type="compositionally biased region" description="Pro residues" evidence="1">
    <location>
        <begin position="367"/>
        <end position="377"/>
    </location>
</feature>
<feature type="compositionally biased region" description="Pro residues" evidence="1">
    <location>
        <begin position="385"/>
        <end position="403"/>
    </location>
</feature>
<evidence type="ECO:0000256" key="1">
    <source>
        <dbReference type="SAM" id="MobiDB-lite"/>
    </source>
</evidence>
<proteinExistence type="predicted"/>
<sequence>MIVSSPAAPVSPTSSPTRRSRRARAGNQLGVNDAALNPVEKPIVVDDGPPIHTLGDDEDAVGEEDSTIDMAQEVIRALGREEIMALKNEDDGESEISLNDDDSHRITIRVPPRPPRVKPDPSESTAWHTLSSPFKNPIPIRRSVFDSNLAVIRQAPPVAYSQIPARVPCKSCATLSEPCHFLLRSRKTDPCWHCESNNQKCERPPEDPVPSLFSAEELRDSISYSVKRRRMATMNMTSSSTLQRPSSPIDVDMMDAPNTTSDHPPPSSSSSASSTSTNPTSHSCHAPPSGPSVPHPPDAPSSLARDPRRDVPGLYSSSYAPPPTTSPFVHSQYPQPLLPSQPVAPLPFPPRIDNSSSHQMDTSQPHIPDPTTPPTPQPTNHIAPFAPPEPVPPPGALITPPPNSGFFAFNTEAAWRASTIADRRHAANMVKIYRDLTLSWMERVEHFDAVLESHPTGVGSNGTANNGA</sequence>
<feature type="compositionally biased region" description="Polar residues" evidence="1">
    <location>
        <begin position="234"/>
        <end position="246"/>
    </location>
</feature>
<keyword evidence="3" id="KW-1185">Reference proteome</keyword>
<feature type="compositionally biased region" description="Polar residues" evidence="1">
    <location>
        <begin position="353"/>
        <end position="364"/>
    </location>
</feature>
<reference evidence="2 3" key="1">
    <citation type="journal article" date="2016" name="Mol. Biol. Evol.">
        <title>Comparative Genomics of Early-Diverging Mushroom-Forming Fungi Provides Insights into the Origins of Lignocellulose Decay Capabilities.</title>
        <authorList>
            <person name="Nagy L.G."/>
            <person name="Riley R."/>
            <person name="Tritt A."/>
            <person name="Adam C."/>
            <person name="Daum C."/>
            <person name="Floudas D."/>
            <person name="Sun H."/>
            <person name="Yadav J.S."/>
            <person name="Pangilinan J."/>
            <person name="Larsson K.H."/>
            <person name="Matsuura K."/>
            <person name="Barry K."/>
            <person name="Labutti K."/>
            <person name="Kuo R."/>
            <person name="Ohm R.A."/>
            <person name="Bhattacharya S.S."/>
            <person name="Shirouzu T."/>
            <person name="Yoshinaga Y."/>
            <person name="Martin F.M."/>
            <person name="Grigoriev I.V."/>
            <person name="Hibbett D.S."/>
        </authorList>
    </citation>
    <scope>NUCLEOTIDE SEQUENCE [LARGE SCALE GENOMIC DNA]</scope>
    <source>
        <strain evidence="2 3">HHB9708</strain>
    </source>
</reference>
<name>A0A164MHR2_9AGAM</name>
<dbReference type="AlphaFoldDB" id="A0A164MHR2"/>
<protein>
    <submittedName>
        <fullName evidence="2">Uncharacterized protein</fullName>
    </submittedName>
</protein>
<feature type="compositionally biased region" description="Pro residues" evidence="1">
    <location>
        <begin position="288"/>
        <end position="299"/>
    </location>
</feature>
<evidence type="ECO:0000313" key="3">
    <source>
        <dbReference type="Proteomes" id="UP000076722"/>
    </source>
</evidence>
<dbReference type="EMBL" id="KV419471">
    <property type="protein sequence ID" value="KZS86721.1"/>
    <property type="molecule type" value="Genomic_DNA"/>
</dbReference>
<accession>A0A164MHR2</accession>
<gene>
    <name evidence="2" type="ORF">SISNIDRAFT_461555</name>
</gene>
<feature type="compositionally biased region" description="Pro residues" evidence="1">
    <location>
        <begin position="336"/>
        <end position="350"/>
    </location>
</feature>
<dbReference type="Proteomes" id="UP000076722">
    <property type="component" value="Unassembled WGS sequence"/>
</dbReference>
<feature type="compositionally biased region" description="Low complexity" evidence="1">
    <location>
        <begin position="257"/>
        <end position="283"/>
    </location>
</feature>
<feature type="region of interest" description="Disordered" evidence="1">
    <location>
        <begin position="234"/>
        <end position="403"/>
    </location>
</feature>
<feature type="region of interest" description="Disordered" evidence="1">
    <location>
        <begin position="1"/>
        <end position="64"/>
    </location>
</feature>